<proteinExistence type="predicted"/>
<feature type="signal peptide" evidence="1">
    <location>
        <begin position="1"/>
        <end position="22"/>
    </location>
</feature>
<organism evidence="3 4">
    <name type="scientific">Dokdonia sinensis</name>
    <dbReference type="NCBI Taxonomy" id="2479847"/>
    <lineage>
        <taxon>Bacteria</taxon>
        <taxon>Pseudomonadati</taxon>
        <taxon>Bacteroidota</taxon>
        <taxon>Flavobacteriia</taxon>
        <taxon>Flavobacteriales</taxon>
        <taxon>Flavobacteriaceae</taxon>
        <taxon>Dokdonia</taxon>
    </lineage>
</organism>
<evidence type="ECO:0000313" key="3">
    <source>
        <dbReference type="EMBL" id="RMB56074.1"/>
    </source>
</evidence>
<evidence type="ECO:0000259" key="2">
    <source>
        <dbReference type="PROSITE" id="PS51819"/>
    </source>
</evidence>
<dbReference type="InterPro" id="IPR037523">
    <property type="entry name" value="VOC_core"/>
</dbReference>
<dbReference type="PROSITE" id="PS51819">
    <property type="entry name" value="VOC"/>
    <property type="match status" value="1"/>
</dbReference>
<dbReference type="InterPro" id="IPR029068">
    <property type="entry name" value="Glyas_Bleomycin-R_OHBP_Dase"/>
</dbReference>
<dbReference type="SUPFAM" id="SSF54593">
    <property type="entry name" value="Glyoxalase/Bleomycin resistance protein/Dihydroxybiphenyl dioxygenase"/>
    <property type="match status" value="1"/>
</dbReference>
<protein>
    <submittedName>
        <fullName evidence="3">Glyoxalase</fullName>
    </submittedName>
</protein>
<dbReference type="Gene3D" id="3.10.180.10">
    <property type="entry name" value="2,3-Dihydroxybiphenyl 1,2-Dioxygenase, domain 1"/>
    <property type="match status" value="1"/>
</dbReference>
<accession>A0A3M0FTR1</accession>
<feature type="domain" description="VOC" evidence="2">
    <location>
        <begin position="29"/>
        <end position="150"/>
    </location>
</feature>
<evidence type="ECO:0000313" key="4">
    <source>
        <dbReference type="Proteomes" id="UP000281985"/>
    </source>
</evidence>
<keyword evidence="4" id="KW-1185">Reference proteome</keyword>
<dbReference type="OrthoDB" id="192739at2"/>
<sequence>MTALKPLVVLSILLASLFQTQAQEPMQFTIDHYAINVVNLERSVAFYQDIFGLQEIKNGTGLSHIRWFRLGNSQELHIIEVDSLDKKIPKGVHLALAVDDFDRFRESANSKEINYSDWPGTPKAISTRSDNIRQLYFQDPDGYWIEVNDAKQF</sequence>
<dbReference type="InterPro" id="IPR004360">
    <property type="entry name" value="Glyas_Fos-R_dOase_dom"/>
</dbReference>
<keyword evidence="1" id="KW-0732">Signal</keyword>
<dbReference type="AlphaFoldDB" id="A0A3M0FTR1"/>
<dbReference type="RefSeq" id="WP_121918741.1">
    <property type="nucleotide sequence ID" value="NZ_REFV01000025.1"/>
</dbReference>
<dbReference type="Pfam" id="PF00903">
    <property type="entry name" value="Glyoxalase"/>
    <property type="match status" value="1"/>
</dbReference>
<dbReference type="Proteomes" id="UP000281985">
    <property type="component" value="Unassembled WGS sequence"/>
</dbReference>
<dbReference type="PANTHER" id="PTHR47802:SF1">
    <property type="entry name" value="GLYOXALASE FAMILY PROTEIN, EXPRESSED"/>
    <property type="match status" value="1"/>
</dbReference>
<dbReference type="PANTHER" id="PTHR47802">
    <property type="entry name" value="GLYOXALASE FAMILY PROTEIN, EXPRESSED"/>
    <property type="match status" value="1"/>
</dbReference>
<reference evidence="3 4" key="1">
    <citation type="submission" date="2018-10" db="EMBL/GenBank/DDBJ databases">
        <title>Dokdonia luteus sp. nov., isolated from sea water.</title>
        <authorList>
            <person name="Zhou L.Y."/>
            <person name="Du Z.J."/>
        </authorList>
    </citation>
    <scope>NUCLEOTIDE SEQUENCE [LARGE SCALE GENOMIC DNA]</scope>
    <source>
        <strain evidence="3 4">SH27</strain>
    </source>
</reference>
<gene>
    <name evidence="3" type="ORF">EAX61_16105</name>
</gene>
<dbReference type="EMBL" id="REFV01000025">
    <property type="protein sequence ID" value="RMB56074.1"/>
    <property type="molecule type" value="Genomic_DNA"/>
</dbReference>
<evidence type="ECO:0000256" key="1">
    <source>
        <dbReference type="SAM" id="SignalP"/>
    </source>
</evidence>
<comment type="caution">
    <text evidence="3">The sequence shown here is derived from an EMBL/GenBank/DDBJ whole genome shotgun (WGS) entry which is preliminary data.</text>
</comment>
<feature type="chain" id="PRO_5018296495" evidence="1">
    <location>
        <begin position="23"/>
        <end position="153"/>
    </location>
</feature>
<name>A0A3M0FTR1_9FLAO</name>